<evidence type="ECO:0000256" key="2">
    <source>
        <dbReference type="ARBA" id="ARBA00023002"/>
    </source>
</evidence>
<feature type="domain" description="D-isomer specific 2-hydroxyacid dehydrogenase NAD-binding" evidence="6">
    <location>
        <begin position="129"/>
        <end position="307"/>
    </location>
</feature>
<dbReference type="FunFam" id="3.40.50.720:FF:000203">
    <property type="entry name" value="D-3-phosphoglycerate dehydrogenase (SerA)"/>
    <property type="match status" value="1"/>
</dbReference>
<dbReference type="SUPFAM" id="SSF51735">
    <property type="entry name" value="NAD(P)-binding Rossmann-fold domains"/>
    <property type="match status" value="1"/>
</dbReference>
<dbReference type="PANTHER" id="PTHR42789:SF1">
    <property type="entry name" value="D-ISOMER SPECIFIC 2-HYDROXYACID DEHYDROGENASE FAMILY PROTEIN (AFU_ORTHOLOGUE AFUA_6G10090)"/>
    <property type="match status" value="1"/>
</dbReference>
<evidence type="ECO:0000313" key="7">
    <source>
        <dbReference type="EMBL" id="BDG62054.1"/>
    </source>
</evidence>
<evidence type="ECO:0000256" key="4">
    <source>
        <dbReference type="RuleBase" id="RU003719"/>
    </source>
</evidence>
<accession>A0AA35CMI4</accession>
<dbReference type="InterPro" id="IPR050857">
    <property type="entry name" value="D-2-hydroxyacid_DH"/>
</dbReference>
<organism evidence="7 8">
    <name type="scientific">Caldinitratiruptor microaerophilus</name>
    <dbReference type="NCBI Taxonomy" id="671077"/>
    <lineage>
        <taxon>Bacteria</taxon>
        <taxon>Bacillati</taxon>
        <taxon>Bacillota</taxon>
        <taxon>Clostridia</taxon>
        <taxon>Eubacteriales</taxon>
        <taxon>Symbiobacteriaceae</taxon>
        <taxon>Caldinitratiruptor</taxon>
    </lineage>
</organism>
<evidence type="ECO:0008006" key="9">
    <source>
        <dbReference type="Google" id="ProtNLM"/>
    </source>
</evidence>
<reference evidence="7" key="1">
    <citation type="submission" date="2022-03" db="EMBL/GenBank/DDBJ databases">
        <title>Complete genome sequence of Caldinitratiruptor microaerophilus.</title>
        <authorList>
            <person name="Mukaiyama R."/>
            <person name="Nishiyama T."/>
            <person name="Ueda K."/>
        </authorList>
    </citation>
    <scope>NUCLEOTIDE SEQUENCE</scope>
    <source>
        <strain evidence="7">JCM 16183</strain>
    </source>
</reference>
<dbReference type="RefSeq" id="WP_264842663.1">
    <property type="nucleotide sequence ID" value="NZ_AP025628.1"/>
</dbReference>
<evidence type="ECO:0000256" key="1">
    <source>
        <dbReference type="ARBA" id="ARBA00005854"/>
    </source>
</evidence>
<dbReference type="SUPFAM" id="SSF52283">
    <property type="entry name" value="Formate/glycerate dehydrogenase catalytic domain-like"/>
    <property type="match status" value="1"/>
</dbReference>
<dbReference type="InterPro" id="IPR036291">
    <property type="entry name" value="NAD(P)-bd_dom_sf"/>
</dbReference>
<dbReference type="InterPro" id="IPR006140">
    <property type="entry name" value="D-isomer_DH_NAD-bd"/>
</dbReference>
<dbReference type="Pfam" id="PF00389">
    <property type="entry name" value="2-Hacid_dh"/>
    <property type="match status" value="1"/>
</dbReference>
<dbReference type="CDD" id="cd12171">
    <property type="entry name" value="2-Hacid_dh_10"/>
    <property type="match status" value="1"/>
</dbReference>
<keyword evidence="2 4" id="KW-0560">Oxidoreductase</keyword>
<dbReference type="Proteomes" id="UP001163687">
    <property type="component" value="Chromosome"/>
</dbReference>
<feature type="domain" description="D-isomer specific 2-hydroxyacid dehydrogenase catalytic" evidence="5">
    <location>
        <begin position="71"/>
        <end position="336"/>
    </location>
</feature>
<protein>
    <recommendedName>
        <fullName evidence="9">D-3-phosphoglycerate dehydrogenase</fullName>
    </recommendedName>
</protein>
<name>A0AA35CMI4_9FIRM</name>
<dbReference type="EMBL" id="AP025628">
    <property type="protein sequence ID" value="BDG62054.1"/>
    <property type="molecule type" value="Genomic_DNA"/>
</dbReference>
<dbReference type="GO" id="GO:0051287">
    <property type="term" value="F:NAD binding"/>
    <property type="evidence" value="ECO:0007669"/>
    <property type="project" value="InterPro"/>
</dbReference>
<keyword evidence="3" id="KW-0520">NAD</keyword>
<dbReference type="Gene3D" id="3.40.50.720">
    <property type="entry name" value="NAD(P)-binding Rossmann-like Domain"/>
    <property type="match status" value="2"/>
</dbReference>
<dbReference type="InterPro" id="IPR006139">
    <property type="entry name" value="D-isomer_2_OHA_DH_cat_dom"/>
</dbReference>
<dbReference type="GO" id="GO:0016616">
    <property type="term" value="F:oxidoreductase activity, acting on the CH-OH group of donors, NAD or NADP as acceptor"/>
    <property type="evidence" value="ECO:0007669"/>
    <property type="project" value="InterPro"/>
</dbReference>
<keyword evidence="8" id="KW-1185">Reference proteome</keyword>
<evidence type="ECO:0000256" key="3">
    <source>
        <dbReference type="ARBA" id="ARBA00023027"/>
    </source>
</evidence>
<comment type="similarity">
    <text evidence="1 4">Belongs to the D-isomer specific 2-hydroxyacid dehydrogenase family.</text>
</comment>
<gene>
    <name evidence="7" type="ORF">caldi_31440</name>
</gene>
<evidence type="ECO:0000313" key="8">
    <source>
        <dbReference type="Proteomes" id="UP001163687"/>
    </source>
</evidence>
<sequence>MKILCIGDAMIPGAWFTEAAEGLGTAQRVTADWETDWGRLQHRRLVVEHEGPAVEEVPPVFRAHPDAEIALALFCPFSAEGMDAFENLRLIGVARAGVENVDVRAATERDILVVNVMGRNAEAVSDFAIGLLLSEARNIARAHAAIKSGTWRKEFSNSAHIPELKGKTVGIVGFGYIGRLVARKLSGFDVRVLVYDPYVQPQDVEGTGVHRVDKETLFAEADFVTIHARLTPESRGLVGRAELARMKPTAYLINTARAGLVDTDALVEALREKRIAGAALDVFDVEPIPAGHPLLELDNVTLTSHLAGTTREALTRSPYLLVEEVARVLDGQPTRSLKNPEVLDRPAVQAWLRKARAELGRAR</sequence>
<dbReference type="KEGG" id="cmic:caldi_31440"/>
<evidence type="ECO:0000259" key="5">
    <source>
        <dbReference type="Pfam" id="PF00389"/>
    </source>
</evidence>
<dbReference type="AlphaFoldDB" id="A0AA35CMI4"/>
<dbReference type="Pfam" id="PF02826">
    <property type="entry name" value="2-Hacid_dh_C"/>
    <property type="match status" value="1"/>
</dbReference>
<proteinExistence type="inferred from homology"/>
<evidence type="ECO:0000259" key="6">
    <source>
        <dbReference type="Pfam" id="PF02826"/>
    </source>
</evidence>
<dbReference type="PANTHER" id="PTHR42789">
    <property type="entry name" value="D-ISOMER SPECIFIC 2-HYDROXYACID DEHYDROGENASE FAMILY PROTEIN (AFU_ORTHOLOGUE AFUA_6G10090)"/>
    <property type="match status" value="1"/>
</dbReference>